<dbReference type="EMBL" id="AKHW03006846">
    <property type="protein sequence ID" value="KYO18275.1"/>
    <property type="molecule type" value="Genomic_DNA"/>
</dbReference>
<dbReference type="GO" id="GO:0005581">
    <property type="term" value="C:collagen trimer"/>
    <property type="evidence" value="ECO:0007669"/>
    <property type="project" value="UniProtKB-KW"/>
</dbReference>
<organism evidence="5 6">
    <name type="scientific">Alligator mississippiensis</name>
    <name type="common">American alligator</name>
    <dbReference type="NCBI Taxonomy" id="8496"/>
    <lineage>
        <taxon>Eukaryota</taxon>
        <taxon>Metazoa</taxon>
        <taxon>Chordata</taxon>
        <taxon>Craniata</taxon>
        <taxon>Vertebrata</taxon>
        <taxon>Euteleostomi</taxon>
        <taxon>Archelosauria</taxon>
        <taxon>Archosauria</taxon>
        <taxon>Crocodylia</taxon>
        <taxon>Alligatoridae</taxon>
        <taxon>Alligatorinae</taxon>
        <taxon>Alligator</taxon>
    </lineage>
</organism>
<reference evidence="5 6" key="1">
    <citation type="journal article" date="2012" name="Genome Biol.">
        <title>Sequencing three crocodilian genomes to illuminate the evolution of archosaurs and amniotes.</title>
        <authorList>
            <person name="St John J.A."/>
            <person name="Braun E.L."/>
            <person name="Isberg S.R."/>
            <person name="Miles L.G."/>
            <person name="Chong A.Y."/>
            <person name="Gongora J."/>
            <person name="Dalzell P."/>
            <person name="Moran C."/>
            <person name="Bed'hom B."/>
            <person name="Abzhanov A."/>
            <person name="Burgess S.C."/>
            <person name="Cooksey A.M."/>
            <person name="Castoe T.A."/>
            <person name="Crawford N.G."/>
            <person name="Densmore L.D."/>
            <person name="Drew J.C."/>
            <person name="Edwards S.V."/>
            <person name="Faircloth B.C."/>
            <person name="Fujita M.K."/>
            <person name="Greenwold M.J."/>
            <person name="Hoffmann F.G."/>
            <person name="Howard J.M."/>
            <person name="Iguchi T."/>
            <person name="Janes D.E."/>
            <person name="Khan S.Y."/>
            <person name="Kohno S."/>
            <person name="de Koning A.J."/>
            <person name="Lance S.L."/>
            <person name="McCarthy F.M."/>
            <person name="McCormack J.E."/>
            <person name="Merchant M.E."/>
            <person name="Peterson D.G."/>
            <person name="Pollock D.D."/>
            <person name="Pourmand N."/>
            <person name="Raney B.J."/>
            <person name="Roessler K.A."/>
            <person name="Sanford J.R."/>
            <person name="Sawyer R.H."/>
            <person name="Schmidt C.J."/>
            <person name="Triplett E.W."/>
            <person name="Tuberville T.D."/>
            <person name="Venegas-Anaya M."/>
            <person name="Howard J.T."/>
            <person name="Jarvis E.D."/>
            <person name="Guillette L.J.Jr."/>
            <person name="Glenn T.C."/>
            <person name="Green R.E."/>
            <person name="Ray D.A."/>
        </authorList>
    </citation>
    <scope>NUCLEOTIDE SEQUENCE [LARGE SCALE GENOMIC DNA]</scope>
    <source>
        <strain evidence="5">KSC_2009_1</strain>
    </source>
</reference>
<dbReference type="OrthoDB" id="8939548at2759"/>
<evidence type="ECO:0000256" key="3">
    <source>
        <dbReference type="ARBA" id="ARBA00023119"/>
    </source>
</evidence>
<evidence type="ECO:0000313" key="6">
    <source>
        <dbReference type="Proteomes" id="UP000050525"/>
    </source>
</evidence>
<dbReference type="Gene3D" id="2.60.120.1000">
    <property type="match status" value="1"/>
</dbReference>
<dbReference type="InterPro" id="IPR000885">
    <property type="entry name" value="Fib_collagen_C"/>
</dbReference>
<keyword evidence="6" id="KW-1185">Reference proteome</keyword>
<gene>
    <name evidence="5" type="ORF">Y1Q_0002549</name>
</gene>
<evidence type="ECO:0000259" key="4">
    <source>
        <dbReference type="PROSITE" id="PS51461"/>
    </source>
</evidence>
<proteinExistence type="predicted"/>
<dbReference type="PROSITE" id="PS51461">
    <property type="entry name" value="NC1_FIB"/>
    <property type="match status" value="1"/>
</dbReference>
<evidence type="ECO:0000256" key="2">
    <source>
        <dbReference type="ARBA" id="ARBA00022525"/>
    </source>
</evidence>
<dbReference type="SMART" id="SM00038">
    <property type="entry name" value="COLFI"/>
    <property type="match status" value="1"/>
</dbReference>
<keyword evidence="2" id="KW-0964">Secreted</keyword>
<comment type="caution">
    <text evidence="5">The sequence shown here is derived from an EMBL/GenBank/DDBJ whole genome shotgun (WGS) entry which is preliminary data.</text>
</comment>
<dbReference type="AlphaFoldDB" id="A0A151M185"/>
<feature type="domain" description="Fibrillar collagen NC1" evidence="4">
    <location>
        <begin position="8"/>
        <end position="104"/>
    </location>
</feature>
<dbReference type="Pfam" id="PF01410">
    <property type="entry name" value="COLFI"/>
    <property type="match status" value="1"/>
</dbReference>
<sequence>MAGEMGMEEVFGSLHAIKQEIEQLLHPDGTHGSSACTCQDLQLFGPGLPEGEYWIDLNQGCAHIAFKVFCNFTAGGETLIFPSKESETVPMSAWEDEKPQTWYS</sequence>
<dbReference type="GO" id="GO:0005201">
    <property type="term" value="F:extracellular matrix structural constituent"/>
    <property type="evidence" value="ECO:0007669"/>
    <property type="project" value="InterPro"/>
</dbReference>
<name>A0A151M185_ALLMI</name>
<protein>
    <recommendedName>
        <fullName evidence="4">Fibrillar collagen NC1 domain-containing protein</fullName>
    </recommendedName>
</protein>
<accession>A0A151M185</accession>
<evidence type="ECO:0000256" key="1">
    <source>
        <dbReference type="ARBA" id="ARBA00004613"/>
    </source>
</evidence>
<evidence type="ECO:0000313" key="5">
    <source>
        <dbReference type="EMBL" id="KYO18275.1"/>
    </source>
</evidence>
<dbReference type="Proteomes" id="UP000050525">
    <property type="component" value="Unassembled WGS sequence"/>
</dbReference>
<keyword evidence="3" id="KW-0176">Collagen</keyword>
<comment type="subcellular location">
    <subcellularLocation>
        <location evidence="1">Secreted</location>
    </subcellularLocation>
</comment>
<dbReference type="GO" id="GO:0005576">
    <property type="term" value="C:extracellular region"/>
    <property type="evidence" value="ECO:0007669"/>
    <property type="project" value="UniProtKB-SubCell"/>
</dbReference>
<dbReference type="KEGG" id="amj:109281320"/>